<dbReference type="EMBL" id="CP020928">
    <property type="protein sequence ID" value="AWF96285.1"/>
    <property type="molecule type" value="Genomic_DNA"/>
</dbReference>
<evidence type="ECO:0000313" key="11">
    <source>
        <dbReference type="Proteomes" id="UP000320012"/>
    </source>
</evidence>
<reference evidence="7 8" key="1">
    <citation type="journal article" date="2015" name="Microbiology (Mosc.)">
        <title>Genomics of the Weissella cibaria species with an examination of its metabolic traits.</title>
        <authorList>
            <person name="Lynch K.M."/>
            <person name="Lucid A."/>
            <person name="Arendt E.K."/>
            <person name="Sleator R.D."/>
            <person name="Lucey B."/>
            <person name="Coffey A."/>
        </authorList>
    </citation>
    <scope>NUCLEOTIDE SEQUENCE [LARGE SCALE GENOMIC DNA]</scope>
    <source>
        <strain evidence="4 8">AB3b</strain>
        <strain evidence="3 7">MG1</strain>
    </source>
</reference>
<feature type="transmembrane region" description="Helical" evidence="1">
    <location>
        <begin position="44"/>
        <end position="68"/>
    </location>
</feature>
<evidence type="ECO:0000313" key="9">
    <source>
        <dbReference type="Proteomes" id="UP000193588"/>
    </source>
</evidence>
<dbReference type="EMBL" id="JWHU01000012">
    <property type="protein sequence ID" value="KIU21097.1"/>
    <property type="molecule type" value="Genomic_DNA"/>
</dbReference>
<feature type="transmembrane region" description="Helical" evidence="1">
    <location>
        <begin position="12"/>
        <end position="32"/>
    </location>
</feature>
<evidence type="ECO:0000313" key="7">
    <source>
        <dbReference type="Proteomes" id="UP000032287"/>
    </source>
</evidence>
<keyword evidence="1" id="KW-0812">Transmembrane</keyword>
<proteinExistence type="predicted"/>
<dbReference type="Proteomes" id="UP000244870">
    <property type="component" value="Chromosome"/>
</dbReference>
<dbReference type="OrthoDB" id="2147762at2"/>
<dbReference type="EMBL" id="VNHC01000002">
    <property type="protein sequence ID" value="TVV28007.1"/>
    <property type="molecule type" value="Genomic_DNA"/>
</dbReference>
<dbReference type="STRING" id="137591.AO080_04750"/>
<dbReference type="Proteomes" id="UP000320012">
    <property type="component" value="Unassembled WGS sequence"/>
</dbReference>
<keyword evidence="7" id="KW-1185">Reference proteome</keyword>
<dbReference type="EMBL" id="JWHT01000013">
    <property type="protein sequence ID" value="KIU25216.1"/>
    <property type="molecule type" value="Genomic_DNA"/>
</dbReference>
<evidence type="ECO:0000313" key="10">
    <source>
        <dbReference type="Proteomes" id="UP000244870"/>
    </source>
</evidence>
<evidence type="ECO:0000313" key="3">
    <source>
        <dbReference type="EMBL" id="KIU21097.1"/>
    </source>
</evidence>
<name>A0A0D1LRJ9_9LACO</name>
<protein>
    <submittedName>
        <fullName evidence="3">Uncharacterized protein</fullName>
    </submittedName>
</protein>
<dbReference type="Proteomes" id="UP000193588">
    <property type="component" value="Unassembled WGS sequence"/>
</dbReference>
<reference evidence="2 10" key="3">
    <citation type="submission" date="2017-04" db="EMBL/GenBank/DDBJ databases">
        <title>Weissella cibaria strain m2 complete genome.</title>
        <authorList>
            <person name="Pan Q."/>
            <person name="Tan M."/>
            <person name="Yao F."/>
            <person name="Su S."/>
        </authorList>
    </citation>
    <scope>NUCLEOTIDE SEQUENCE [LARGE SCALE GENOMIC DNA]</scope>
    <source>
        <strain evidence="2 10">M2</strain>
    </source>
</reference>
<dbReference type="PATRIC" id="fig|137591.24.peg.581"/>
<evidence type="ECO:0000313" key="5">
    <source>
        <dbReference type="EMBL" id="OSP88677.1"/>
    </source>
</evidence>
<evidence type="ECO:0000313" key="4">
    <source>
        <dbReference type="EMBL" id="KIU25216.1"/>
    </source>
</evidence>
<gene>
    <name evidence="4" type="ORF">ab3b_00602</name>
    <name evidence="2" type="ORF">B6254_1923</name>
    <name evidence="5" type="ORF">B9D04_10045</name>
    <name evidence="6" type="ORF">FO435_09035</name>
    <name evidence="3" type="ORF">QX99_00855</name>
</gene>
<dbReference type="AlphaFoldDB" id="A0A0D1LRJ9"/>
<accession>A0A0D1LRJ9</accession>
<dbReference type="GeneID" id="66961812"/>
<dbReference type="Proteomes" id="UP000032287">
    <property type="component" value="Unassembled WGS sequence"/>
</dbReference>
<keyword evidence="1" id="KW-0472">Membrane</keyword>
<evidence type="ECO:0000313" key="8">
    <source>
        <dbReference type="Proteomes" id="UP000032289"/>
    </source>
</evidence>
<dbReference type="KEGG" id="wcb:AO080_04750"/>
<evidence type="ECO:0000313" key="2">
    <source>
        <dbReference type="EMBL" id="AWF96285.1"/>
    </source>
</evidence>
<evidence type="ECO:0000313" key="6">
    <source>
        <dbReference type="EMBL" id="TVV28007.1"/>
    </source>
</evidence>
<keyword evidence="1" id="KW-1133">Transmembrane helix</keyword>
<reference evidence="5 9" key="2">
    <citation type="submission" date="2017-04" db="EMBL/GenBank/DDBJ databases">
        <title>The genome sequence of Weissella cibaria isolated from wild Drosophila.</title>
        <authorList>
            <person name="Ricks N.J."/>
            <person name="Carroll C."/>
            <person name="Walters A."/>
            <person name="Newell P.D."/>
            <person name="Chaston J.M."/>
        </authorList>
    </citation>
    <scope>NUCLEOTIDE SEQUENCE [LARGE SCALE GENOMIC DNA]</scope>
    <source>
        <strain evidence="5 9">DmW_103</strain>
    </source>
</reference>
<reference evidence="6 11" key="4">
    <citation type="submission" date="2019-07" db="EMBL/GenBank/DDBJ databases">
        <title>Genome sequence of Weissella cibaria GK1.</title>
        <authorList>
            <person name="Choi H.-J."/>
        </authorList>
    </citation>
    <scope>NUCLEOTIDE SEQUENCE [LARGE SCALE GENOMIC DNA]</scope>
    <source>
        <strain evidence="6 11">GK1</strain>
    </source>
</reference>
<sequence>MILLMPMAPNTWLMGLEIFALIMVAPTVLYFVGHRILRAFPVLFNALHWVFGAYMTYVFVAGISTLMFS</sequence>
<dbReference type="EMBL" id="NDXJ01000016">
    <property type="protein sequence ID" value="OSP88677.1"/>
    <property type="molecule type" value="Genomic_DNA"/>
</dbReference>
<dbReference type="Proteomes" id="UP000032289">
    <property type="component" value="Unassembled WGS sequence"/>
</dbReference>
<evidence type="ECO:0000256" key="1">
    <source>
        <dbReference type="SAM" id="Phobius"/>
    </source>
</evidence>
<organism evidence="3 7">
    <name type="scientific">Weissella cibaria</name>
    <dbReference type="NCBI Taxonomy" id="137591"/>
    <lineage>
        <taxon>Bacteria</taxon>
        <taxon>Bacillati</taxon>
        <taxon>Bacillota</taxon>
        <taxon>Bacilli</taxon>
        <taxon>Lactobacillales</taxon>
        <taxon>Lactobacillaceae</taxon>
        <taxon>Weissella</taxon>
    </lineage>
</organism>
<dbReference type="RefSeq" id="WP_010373442.1">
    <property type="nucleotide sequence ID" value="NZ_BJEF01000001.1"/>
</dbReference>